<proteinExistence type="predicted"/>
<dbReference type="EMBL" id="CP163435">
    <property type="protein sequence ID" value="XDQ27902.1"/>
    <property type="molecule type" value="Genomic_DNA"/>
</dbReference>
<keyword evidence="1" id="KW-0805">Transcription regulation</keyword>
<dbReference type="AlphaFoldDB" id="A0AB39PBT5"/>
<dbReference type="InterPro" id="IPR023772">
    <property type="entry name" value="DNA-bd_HTH_TetR-type_CS"/>
</dbReference>
<evidence type="ECO:0000313" key="7">
    <source>
        <dbReference type="EMBL" id="XDQ27902.1"/>
    </source>
</evidence>
<feature type="region of interest" description="Disordered" evidence="5">
    <location>
        <begin position="1"/>
        <end position="29"/>
    </location>
</feature>
<organism evidence="7">
    <name type="scientific">Streptomyces sp. R21</name>
    <dbReference type="NCBI Taxonomy" id="3238627"/>
    <lineage>
        <taxon>Bacteria</taxon>
        <taxon>Bacillati</taxon>
        <taxon>Actinomycetota</taxon>
        <taxon>Actinomycetes</taxon>
        <taxon>Kitasatosporales</taxon>
        <taxon>Streptomycetaceae</taxon>
        <taxon>Streptomyces</taxon>
    </lineage>
</organism>
<dbReference type="SUPFAM" id="SSF46689">
    <property type="entry name" value="Homeodomain-like"/>
    <property type="match status" value="1"/>
</dbReference>
<accession>A0AB39PBT5</accession>
<dbReference type="InterPro" id="IPR009057">
    <property type="entry name" value="Homeodomain-like_sf"/>
</dbReference>
<evidence type="ECO:0000259" key="6">
    <source>
        <dbReference type="PROSITE" id="PS50977"/>
    </source>
</evidence>
<sequence length="232" mass="25187">MAADSSSREARAARTTTAPRHKDTGLKQERAVRTRGQVLGAAAEAFATKGFPAVTVMDVAELAGVTKGAVYFHFANKEALAQAVAEEFYHQLEVIKQNVQGSDLSPLDAVTELLVRTALAFRDDITVQAGARLQIERALIGADMPMPYRDYTESLTGRFQQAREEGQLPADSDPDVIARVLVSAFFGAQHISWVLNDRADITDRVEEILRTVVPRASARNAEGAAYADVVSE</sequence>
<feature type="DNA-binding region" description="H-T-H motif" evidence="4">
    <location>
        <begin position="55"/>
        <end position="74"/>
    </location>
</feature>
<dbReference type="RefSeq" id="WP_369235430.1">
    <property type="nucleotide sequence ID" value="NZ_CP163435.1"/>
</dbReference>
<keyword evidence="2 4" id="KW-0238">DNA-binding</keyword>
<dbReference type="PROSITE" id="PS01081">
    <property type="entry name" value="HTH_TETR_1"/>
    <property type="match status" value="1"/>
</dbReference>
<feature type="domain" description="HTH tetR-type" evidence="6">
    <location>
        <begin position="32"/>
        <end position="92"/>
    </location>
</feature>
<reference evidence="7" key="1">
    <citation type="submission" date="2024-07" db="EMBL/GenBank/DDBJ databases">
        <authorList>
            <person name="Yu S.T."/>
        </authorList>
    </citation>
    <scope>NUCLEOTIDE SEQUENCE</scope>
    <source>
        <strain evidence="7">R21</strain>
    </source>
</reference>
<dbReference type="PRINTS" id="PR00455">
    <property type="entry name" value="HTHTETR"/>
</dbReference>
<dbReference type="Gene3D" id="1.10.357.10">
    <property type="entry name" value="Tetracycline Repressor, domain 2"/>
    <property type="match status" value="1"/>
</dbReference>
<dbReference type="SUPFAM" id="SSF48498">
    <property type="entry name" value="Tetracyclin repressor-like, C-terminal domain"/>
    <property type="match status" value="1"/>
</dbReference>
<dbReference type="InterPro" id="IPR001647">
    <property type="entry name" value="HTH_TetR"/>
</dbReference>
<evidence type="ECO:0000256" key="2">
    <source>
        <dbReference type="ARBA" id="ARBA00023125"/>
    </source>
</evidence>
<feature type="compositionally biased region" description="Basic and acidic residues" evidence="5">
    <location>
        <begin position="20"/>
        <end position="29"/>
    </location>
</feature>
<evidence type="ECO:0000256" key="1">
    <source>
        <dbReference type="ARBA" id="ARBA00023015"/>
    </source>
</evidence>
<dbReference type="InterPro" id="IPR047923">
    <property type="entry name" value="ArpA-like"/>
</dbReference>
<dbReference type="InterPro" id="IPR054126">
    <property type="entry name" value="CprB_TetR_C"/>
</dbReference>
<dbReference type="GO" id="GO:0003677">
    <property type="term" value="F:DNA binding"/>
    <property type="evidence" value="ECO:0007669"/>
    <property type="project" value="UniProtKB-UniRule"/>
</dbReference>
<gene>
    <name evidence="7" type="ORF">AB5J56_25800</name>
</gene>
<keyword evidence="3" id="KW-0804">Transcription</keyword>
<dbReference type="Pfam" id="PF00440">
    <property type="entry name" value="TetR_N"/>
    <property type="match status" value="1"/>
</dbReference>
<dbReference type="NCBIfam" id="NF041196">
    <property type="entry name" value="ScbR_bind_reg"/>
    <property type="match status" value="1"/>
</dbReference>
<dbReference type="InterPro" id="IPR036271">
    <property type="entry name" value="Tet_transcr_reg_TetR-rel_C_sf"/>
</dbReference>
<evidence type="ECO:0000256" key="4">
    <source>
        <dbReference type="PROSITE-ProRule" id="PRU00335"/>
    </source>
</evidence>
<feature type="compositionally biased region" description="Basic and acidic residues" evidence="5">
    <location>
        <begin position="1"/>
        <end position="12"/>
    </location>
</feature>
<dbReference type="PANTHER" id="PTHR47506">
    <property type="entry name" value="TRANSCRIPTIONAL REGULATORY PROTEIN"/>
    <property type="match status" value="1"/>
</dbReference>
<evidence type="ECO:0000256" key="5">
    <source>
        <dbReference type="SAM" id="MobiDB-lite"/>
    </source>
</evidence>
<dbReference type="PROSITE" id="PS50977">
    <property type="entry name" value="HTH_TETR_2"/>
    <property type="match status" value="1"/>
</dbReference>
<protein>
    <submittedName>
        <fullName evidence="7">ScbR family autoregulator-binding transcription factor</fullName>
    </submittedName>
</protein>
<dbReference type="PANTHER" id="PTHR47506:SF1">
    <property type="entry name" value="HTH-TYPE TRANSCRIPTIONAL REGULATOR YJDC"/>
    <property type="match status" value="1"/>
</dbReference>
<dbReference type="Pfam" id="PF21935">
    <property type="entry name" value="TetR_C_45"/>
    <property type="match status" value="1"/>
</dbReference>
<evidence type="ECO:0000256" key="3">
    <source>
        <dbReference type="ARBA" id="ARBA00023163"/>
    </source>
</evidence>
<name>A0AB39PBT5_9ACTN</name>